<name>A0AAW1U8T8_9CUCU</name>
<organism evidence="2 3">
    <name type="scientific">Henosepilachna vigintioctopunctata</name>
    <dbReference type="NCBI Taxonomy" id="420089"/>
    <lineage>
        <taxon>Eukaryota</taxon>
        <taxon>Metazoa</taxon>
        <taxon>Ecdysozoa</taxon>
        <taxon>Arthropoda</taxon>
        <taxon>Hexapoda</taxon>
        <taxon>Insecta</taxon>
        <taxon>Pterygota</taxon>
        <taxon>Neoptera</taxon>
        <taxon>Endopterygota</taxon>
        <taxon>Coleoptera</taxon>
        <taxon>Polyphaga</taxon>
        <taxon>Cucujiformia</taxon>
        <taxon>Coccinelloidea</taxon>
        <taxon>Coccinellidae</taxon>
        <taxon>Epilachninae</taxon>
        <taxon>Epilachnini</taxon>
        <taxon>Henosepilachna</taxon>
    </lineage>
</organism>
<sequence length="622" mass="69423">MSLFDCQFIPSSSPNRHYVQNRSSNLDQYDKVEISGTNSEAVNDSSASYGIQEFTATPSPSNCMQKNPERKLQSAIYKGPDVFGKVLGPTADESILVGLQVLMDMAGNLEFGNYSPNSSSEDNPTLYSNMSTYKDSREASAAMSQSTASCQCYNSKCQENAAFSSQEIVTEVRRNPCQYIITQENIAASVNTRENKCQQSQTRVLPTSMICYNSDNGEMCDRPNVNVVTTSPNMVAKKMQSPVQANLRSVNPPVRRVTPPSSPSPNAPSNCPCSQFYHQTTTISVMENSPEVSPAYIPCTRKRSLSPIIDDDSSAHGPSTCDVSLESEIVVQQKVNVYPVHPQNSKGIKINQSRQNLYLVLSYMTLSWKPSHWRLMNKPQWRVFLTNTSKLTSVVRFSEEKDREYPCPSCEFSRGNHEVKFQKNEDIPVFRNKSCVCSLITNNYNVADAACSSLKVNISCQYHERESVPVESRSTQCGRTNRSRASSTIMCSESGDCQPMKKKSVRIISGPYDCSNFSETGYCMDSKKSSSRTMIPLLDCSDDISRICFEKPARVCLEMGDACIPPPMEIRYAITKITKFRDFSTFEVMKSTSKKPKCMPKAVEGVFVLKKEENCCCSKAYE</sequence>
<keyword evidence="3" id="KW-1185">Reference proteome</keyword>
<dbReference type="EMBL" id="JARQZJ010000037">
    <property type="protein sequence ID" value="KAK9876677.1"/>
    <property type="molecule type" value="Genomic_DNA"/>
</dbReference>
<evidence type="ECO:0000313" key="2">
    <source>
        <dbReference type="EMBL" id="KAK9876677.1"/>
    </source>
</evidence>
<protein>
    <submittedName>
        <fullName evidence="2">Uncharacterized protein</fullName>
    </submittedName>
</protein>
<dbReference type="Proteomes" id="UP001431783">
    <property type="component" value="Unassembled WGS sequence"/>
</dbReference>
<gene>
    <name evidence="2" type="ORF">WA026_014055</name>
</gene>
<evidence type="ECO:0000256" key="1">
    <source>
        <dbReference type="SAM" id="MobiDB-lite"/>
    </source>
</evidence>
<reference evidence="2 3" key="1">
    <citation type="submission" date="2023-03" db="EMBL/GenBank/DDBJ databases">
        <title>Genome insight into feeding habits of ladybird beetles.</title>
        <authorList>
            <person name="Li H.-S."/>
            <person name="Huang Y.-H."/>
            <person name="Pang H."/>
        </authorList>
    </citation>
    <scope>NUCLEOTIDE SEQUENCE [LARGE SCALE GENOMIC DNA]</scope>
    <source>
        <strain evidence="2">SYSU_2023b</strain>
        <tissue evidence="2">Whole body</tissue>
    </source>
</reference>
<proteinExistence type="predicted"/>
<accession>A0AAW1U8T8</accession>
<dbReference type="AlphaFoldDB" id="A0AAW1U8T8"/>
<comment type="caution">
    <text evidence="2">The sequence shown here is derived from an EMBL/GenBank/DDBJ whole genome shotgun (WGS) entry which is preliminary data.</text>
</comment>
<feature type="region of interest" description="Disordered" evidence="1">
    <location>
        <begin position="251"/>
        <end position="271"/>
    </location>
</feature>
<evidence type="ECO:0000313" key="3">
    <source>
        <dbReference type="Proteomes" id="UP001431783"/>
    </source>
</evidence>